<dbReference type="EMBL" id="JYDW01000078">
    <property type="protein sequence ID" value="KRZ57252.1"/>
    <property type="molecule type" value="Genomic_DNA"/>
</dbReference>
<gene>
    <name evidence="1" type="ORF">T02_1592</name>
</gene>
<dbReference type="Proteomes" id="UP000054721">
    <property type="component" value="Unassembled WGS sequence"/>
</dbReference>
<sequence length="183" mass="20555">MFLFRRAEDYDVIEINQARFTHQTGQSSLHEPLKRARCIAQSERHYLKLVPSGVAKAVFSRSRLSTSTCQYPDARSNVVNHLAPAKASSVASIRGNGCASFRSPVVDAEPRATVLLLSEHHRGGPRSFSGFNQASFQHSPYVALYLFSLSDRQSPQRLFDGFRPFDDYSVFHDASVTQIIVRH</sequence>
<name>A0A0V1LCI9_9BILA</name>
<keyword evidence="2" id="KW-1185">Reference proteome</keyword>
<evidence type="ECO:0000313" key="2">
    <source>
        <dbReference type="Proteomes" id="UP000054721"/>
    </source>
</evidence>
<evidence type="ECO:0000313" key="1">
    <source>
        <dbReference type="EMBL" id="KRZ57252.1"/>
    </source>
</evidence>
<proteinExistence type="predicted"/>
<reference evidence="1 2" key="1">
    <citation type="submission" date="2015-05" db="EMBL/GenBank/DDBJ databases">
        <title>Evolution of Trichinella species and genotypes.</title>
        <authorList>
            <person name="Korhonen P.K."/>
            <person name="Edoardo P."/>
            <person name="Giuseppe L.R."/>
            <person name="Gasser R.B."/>
        </authorList>
    </citation>
    <scope>NUCLEOTIDE SEQUENCE [LARGE SCALE GENOMIC DNA]</scope>
    <source>
        <strain evidence="1">ISS10</strain>
    </source>
</reference>
<protein>
    <submittedName>
        <fullName evidence="1">Uncharacterized protein</fullName>
    </submittedName>
</protein>
<dbReference type="OrthoDB" id="5940335at2759"/>
<accession>A0A0V1LCI9</accession>
<dbReference type="AlphaFoldDB" id="A0A0V1LCI9"/>
<comment type="caution">
    <text evidence="1">The sequence shown here is derived from an EMBL/GenBank/DDBJ whole genome shotgun (WGS) entry which is preliminary data.</text>
</comment>
<organism evidence="1 2">
    <name type="scientific">Trichinella nativa</name>
    <dbReference type="NCBI Taxonomy" id="6335"/>
    <lineage>
        <taxon>Eukaryota</taxon>
        <taxon>Metazoa</taxon>
        <taxon>Ecdysozoa</taxon>
        <taxon>Nematoda</taxon>
        <taxon>Enoplea</taxon>
        <taxon>Dorylaimia</taxon>
        <taxon>Trichinellida</taxon>
        <taxon>Trichinellidae</taxon>
        <taxon>Trichinella</taxon>
    </lineage>
</organism>